<organism evidence="1 2">
    <name type="scientific">Stylosanthes scabra</name>
    <dbReference type="NCBI Taxonomy" id="79078"/>
    <lineage>
        <taxon>Eukaryota</taxon>
        <taxon>Viridiplantae</taxon>
        <taxon>Streptophyta</taxon>
        <taxon>Embryophyta</taxon>
        <taxon>Tracheophyta</taxon>
        <taxon>Spermatophyta</taxon>
        <taxon>Magnoliopsida</taxon>
        <taxon>eudicotyledons</taxon>
        <taxon>Gunneridae</taxon>
        <taxon>Pentapetalae</taxon>
        <taxon>rosids</taxon>
        <taxon>fabids</taxon>
        <taxon>Fabales</taxon>
        <taxon>Fabaceae</taxon>
        <taxon>Papilionoideae</taxon>
        <taxon>50 kb inversion clade</taxon>
        <taxon>dalbergioids sensu lato</taxon>
        <taxon>Dalbergieae</taxon>
        <taxon>Pterocarpus clade</taxon>
        <taxon>Stylosanthes</taxon>
    </lineage>
</organism>
<gene>
    <name evidence="1" type="ORF">PIB30_053250</name>
</gene>
<accession>A0ABU6YIM1</accession>
<name>A0ABU6YIM1_9FABA</name>
<reference evidence="1 2" key="1">
    <citation type="journal article" date="2023" name="Plants (Basel)">
        <title>Bridging the Gap: Combining Genomics and Transcriptomics Approaches to Understand Stylosanthes scabra, an Orphan Legume from the Brazilian Caatinga.</title>
        <authorList>
            <person name="Ferreira-Neto J.R.C."/>
            <person name="da Silva M.D."/>
            <person name="Binneck E."/>
            <person name="de Melo N.F."/>
            <person name="da Silva R.H."/>
            <person name="de Melo A.L.T.M."/>
            <person name="Pandolfi V."/>
            <person name="Bustamante F.O."/>
            <person name="Brasileiro-Vidal A.C."/>
            <person name="Benko-Iseppon A.M."/>
        </authorList>
    </citation>
    <scope>NUCLEOTIDE SEQUENCE [LARGE SCALE GENOMIC DNA]</scope>
    <source>
        <tissue evidence="1">Leaves</tissue>
    </source>
</reference>
<dbReference type="EMBL" id="JASCZI010242049">
    <property type="protein sequence ID" value="MED6209291.1"/>
    <property type="molecule type" value="Genomic_DNA"/>
</dbReference>
<keyword evidence="2" id="KW-1185">Reference proteome</keyword>
<proteinExistence type="predicted"/>
<dbReference type="Proteomes" id="UP001341840">
    <property type="component" value="Unassembled WGS sequence"/>
</dbReference>
<sequence length="67" mass="7655">MRIIKKNHAVRIEALMGAVQESFHFRPSYRKNLRQHVTPQSGILVIYDRSQAIEAVLGEENGGWIPP</sequence>
<evidence type="ECO:0000313" key="2">
    <source>
        <dbReference type="Proteomes" id="UP001341840"/>
    </source>
</evidence>
<evidence type="ECO:0000313" key="1">
    <source>
        <dbReference type="EMBL" id="MED6209291.1"/>
    </source>
</evidence>
<comment type="caution">
    <text evidence="1">The sequence shown here is derived from an EMBL/GenBank/DDBJ whole genome shotgun (WGS) entry which is preliminary data.</text>
</comment>
<protein>
    <submittedName>
        <fullName evidence="1">Uncharacterized protein</fullName>
    </submittedName>
</protein>